<accession>A0A8K0KSP9</accession>
<dbReference type="Proteomes" id="UP000792457">
    <property type="component" value="Unassembled WGS sequence"/>
</dbReference>
<dbReference type="InterPro" id="IPR058240">
    <property type="entry name" value="rSAM_sf"/>
</dbReference>
<dbReference type="InterPro" id="IPR006638">
    <property type="entry name" value="Elp3/MiaA/NifB-like_rSAM"/>
</dbReference>
<dbReference type="SMART" id="SM00729">
    <property type="entry name" value="Elp3"/>
    <property type="match status" value="1"/>
</dbReference>
<evidence type="ECO:0000256" key="6">
    <source>
        <dbReference type="ARBA" id="ARBA00023004"/>
    </source>
</evidence>
<dbReference type="EMBL" id="KZ309798">
    <property type="protein sequence ID" value="KAG8239663.1"/>
    <property type="molecule type" value="Genomic_DNA"/>
</dbReference>
<dbReference type="InterPro" id="IPR013785">
    <property type="entry name" value="Aldolase_TIM"/>
</dbReference>
<evidence type="ECO:0000313" key="12">
    <source>
        <dbReference type="EMBL" id="KAG8239663.1"/>
    </source>
</evidence>
<dbReference type="SFLD" id="SFLDG01082">
    <property type="entry name" value="B12-binding_domain_containing"/>
    <property type="match status" value="1"/>
</dbReference>
<keyword evidence="6" id="KW-0408">Iron</keyword>
<dbReference type="GO" id="GO:0006779">
    <property type="term" value="P:porphyrin-containing compound biosynthetic process"/>
    <property type="evidence" value="ECO:0007669"/>
    <property type="project" value="InterPro"/>
</dbReference>
<protein>
    <recommendedName>
        <fullName evidence="2">Radical S-adenosyl methionine domain-containing protein 1, mitochondrial</fullName>
    </recommendedName>
    <alternativeName>
        <fullName evidence="9">Putative heme chaperone</fullName>
    </alternativeName>
</protein>
<evidence type="ECO:0000256" key="5">
    <source>
        <dbReference type="ARBA" id="ARBA00022723"/>
    </source>
</evidence>
<keyword evidence="13" id="KW-1185">Reference proteome</keyword>
<dbReference type="SFLD" id="SFLDG01065">
    <property type="entry name" value="anaerobic_coproporphyrinogen-I"/>
    <property type="match status" value="2"/>
</dbReference>
<evidence type="ECO:0000256" key="8">
    <source>
        <dbReference type="ARBA" id="ARBA00023186"/>
    </source>
</evidence>
<reference evidence="12" key="2">
    <citation type="submission" date="2017-10" db="EMBL/GenBank/DDBJ databases">
        <title>Ladona fulva Genome sequencing and assembly.</title>
        <authorList>
            <person name="Murali S."/>
            <person name="Richards S."/>
            <person name="Bandaranaike D."/>
            <person name="Bellair M."/>
            <person name="Blankenburg K."/>
            <person name="Chao H."/>
            <person name="Dinh H."/>
            <person name="Doddapaneni H."/>
            <person name="Dugan-Rocha S."/>
            <person name="Elkadiri S."/>
            <person name="Gnanaolivu R."/>
            <person name="Hernandez B."/>
            <person name="Skinner E."/>
            <person name="Javaid M."/>
            <person name="Lee S."/>
            <person name="Li M."/>
            <person name="Ming W."/>
            <person name="Munidasa M."/>
            <person name="Muniz J."/>
            <person name="Nguyen L."/>
            <person name="Hughes D."/>
            <person name="Osuji N."/>
            <person name="Pu L.-L."/>
            <person name="Puazo M."/>
            <person name="Qu C."/>
            <person name="Quiroz J."/>
            <person name="Raj R."/>
            <person name="Weissenberger G."/>
            <person name="Xin Y."/>
            <person name="Zou X."/>
            <person name="Han Y."/>
            <person name="Worley K."/>
            <person name="Muzny D."/>
            <person name="Gibbs R."/>
        </authorList>
    </citation>
    <scope>NUCLEOTIDE SEQUENCE</scope>
    <source>
        <strain evidence="12">Sampled in the wild</strain>
    </source>
</reference>
<comment type="caution">
    <text evidence="12">The sequence shown here is derived from an EMBL/GenBank/DDBJ whole genome shotgun (WGS) entry which is preliminary data.</text>
</comment>
<gene>
    <name evidence="12" type="ORF">J437_LFUL013886</name>
</gene>
<dbReference type="Pfam" id="PF06969">
    <property type="entry name" value="HemN_C"/>
    <property type="match status" value="1"/>
</dbReference>
<dbReference type="GO" id="GO:0051539">
    <property type="term" value="F:4 iron, 4 sulfur cluster binding"/>
    <property type="evidence" value="ECO:0007669"/>
    <property type="project" value="InterPro"/>
</dbReference>
<dbReference type="PROSITE" id="PS51918">
    <property type="entry name" value="RADICAL_SAM"/>
    <property type="match status" value="1"/>
</dbReference>
<dbReference type="SFLD" id="SFLDS00029">
    <property type="entry name" value="Radical_SAM"/>
    <property type="match status" value="2"/>
</dbReference>
<dbReference type="InterPro" id="IPR010723">
    <property type="entry name" value="HemN_C"/>
</dbReference>
<proteinExistence type="inferred from homology"/>
<keyword evidence="7" id="KW-0411">Iron-sulfur</keyword>
<evidence type="ECO:0000256" key="10">
    <source>
        <dbReference type="ARBA" id="ARBA00045130"/>
    </source>
</evidence>
<dbReference type="InterPro" id="IPR034505">
    <property type="entry name" value="Coproporphyrinogen-III_oxidase"/>
</dbReference>
<name>A0A8K0KSP9_LADFU</name>
<dbReference type="Gene3D" id="3.20.20.70">
    <property type="entry name" value="Aldolase class I"/>
    <property type="match status" value="1"/>
</dbReference>
<feature type="domain" description="Radical SAM core" evidence="11">
    <location>
        <begin position="45"/>
        <end position="281"/>
    </location>
</feature>
<evidence type="ECO:0000256" key="7">
    <source>
        <dbReference type="ARBA" id="ARBA00023014"/>
    </source>
</evidence>
<dbReference type="GO" id="GO:0046872">
    <property type="term" value="F:metal ion binding"/>
    <property type="evidence" value="ECO:0007669"/>
    <property type="project" value="UniProtKB-KW"/>
</dbReference>
<reference evidence="12" key="1">
    <citation type="submission" date="2013-04" db="EMBL/GenBank/DDBJ databases">
        <authorList>
            <person name="Qu J."/>
            <person name="Murali S.C."/>
            <person name="Bandaranaike D."/>
            <person name="Bellair M."/>
            <person name="Blankenburg K."/>
            <person name="Chao H."/>
            <person name="Dinh H."/>
            <person name="Doddapaneni H."/>
            <person name="Downs B."/>
            <person name="Dugan-Rocha S."/>
            <person name="Elkadiri S."/>
            <person name="Gnanaolivu R.D."/>
            <person name="Hernandez B."/>
            <person name="Javaid M."/>
            <person name="Jayaseelan J.C."/>
            <person name="Lee S."/>
            <person name="Li M."/>
            <person name="Ming W."/>
            <person name="Munidasa M."/>
            <person name="Muniz J."/>
            <person name="Nguyen L."/>
            <person name="Ongeri F."/>
            <person name="Osuji N."/>
            <person name="Pu L.-L."/>
            <person name="Puazo M."/>
            <person name="Qu C."/>
            <person name="Quiroz J."/>
            <person name="Raj R."/>
            <person name="Weissenberger G."/>
            <person name="Xin Y."/>
            <person name="Zou X."/>
            <person name="Han Y."/>
            <person name="Richards S."/>
            <person name="Worley K."/>
            <person name="Muzny D."/>
            <person name="Gibbs R."/>
        </authorList>
    </citation>
    <scope>NUCLEOTIDE SEQUENCE</scope>
    <source>
        <strain evidence="12">Sampled in the wild</strain>
    </source>
</reference>
<comment type="function">
    <text evidence="10">May be a heme chaperone, appears to bind heme. Homologous bacterial proteins do not have oxygen-independent coproporphyrinogen-III oxidase activity. Binds 1 [4Fe-4S] cluster. The cluster is coordinated with 3 cysteines and an exchangeable S-adenosyl-L-methionine.</text>
</comment>
<dbReference type="CDD" id="cd01335">
    <property type="entry name" value="Radical_SAM"/>
    <property type="match status" value="1"/>
</dbReference>
<dbReference type="GO" id="GO:0004109">
    <property type="term" value="F:coproporphyrinogen oxidase activity"/>
    <property type="evidence" value="ECO:0007669"/>
    <property type="project" value="InterPro"/>
</dbReference>
<evidence type="ECO:0000256" key="9">
    <source>
        <dbReference type="ARBA" id="ARBA00033094"/>
    </source>
</evidence>
<evidence type="ECO:0000313" key="13">
    <source>
        <dbReference type="Proteomes" id="UP000792457"/>
    </source>
</evidence>
<dbReference type="SFLD" id="SFLDF00562">
    <property type="entry name" value="HemN-like__clustered_with_heat"/>
    <property type="match status" value="1"/>
</dbReference>
<dbReference type="SUPFAM" id="SSF102114">
    <property type="entry name" value="Radical SAM enzymes"/>
    <property type="match status" value="1"/>
</dbReference>
<dbReference type="PANTHER" id="PTHR13932:SF5">
    <property type="entry name" value="RADICAL S-ADENOSYL METHIONINE DOMAIN-CONTAINING PROTEIN 1, MITOCHONDRIAL"/>
    <property type="match status" value="1"/>
</dbReference>
<keyword evidence="8" id="KW-0143">Chaperone</keyword>
<evidence type="ECO:0000256" key="3">
    <source>
        <dbReference type="ARBA" id="ARBA00022617"/>
    </source>
</evidence>
<dbReference type="NCBIfam" id="TIGR00539">
    <property type="entry name" value="hemN_rel"/>
    <property type="match status" value="1"/>
</dbReference>
<dbReference type="InterPro" id="IPR004559">
    <property type="entry name" value="HemW-like"/>
</dbReference>
<organism evidence="12 13">
    <name type="scientific">Ladona fulva</name>
    <name type="common">Scarce chaser dragonfly</name>
    <name type="synonym">Libellula fulva</name>
    <dbReference type="NCBI Taxonomy" id="123851"/>
    <lineage>
        <taxon>Eukaryota</taxon>
        <taxon>Metazoa</taxon>
        <taxon>Ecdysozoa</taxon>
        <taxon>Arthropoda</taxon>
        <taxon>Hexapoda</taxon>
        <taxon>Insecta</taxon>
        <taxon>Pterygota</taxon>
        <taxon>Palaeoptera</taxon>
        <taxon>Odonata</taxon>
        <taxon>Epiprocta</taxon>
        <taxon>Anisoptera</taxon>
        <taxon>Libelluloidea</taxon>
        <taxon>Libellulidae</taxon>
        <taxon>Ladona</taxon>
    </lineage>
</organism>
<keyword evidence="3" id="KW-0349">Heme</keyword>
<dbReference type="OrthoDB" id="8193924at2759"/>
<evidence type="ECO:0000256" key="1">
    <source>
        <dbReference type="ARBA" id="ARBA00006100"/>
    </source>
</evidence>
<evidence type="ECO:0000259" key="11">
    <source>
        <dbReference type="PROSITE" id="PS51918"/>
    </source>
</evidence>
<dbReference type="AlphaFoldDB" id="A0A8K0KSP9"/>
<evidence type="ECO:0000256" key="4">
    <source>
        <dbReference type="ARBA" id="ARBA00022691"/>
    </source>
</evidence>
<keyword evidence="5" id="KW-0479">Metal-binding</keyword>
<dbReference type="InterPro" id="IPR007197">
    <property type="entry name" value="rSAM"/>
</dbReference>
<dbReference type="PANTHER" id="PTHR13932">
    <property type="entry name" value="COPROPORPHYRINIGEN III OXIDASE"/>
    <property type="match status" value="1"/>
</dbReference>
<keyword evidence="4" id="KW-0949">S-adenosyl-L-methionine</keyword>
<sequence>MSSRLSVLKIGANYTHSLSALSKRTMSVVIPQSEKSALFDSQYSENYLNEASIYIHWPFCSKRCYFCNFNKYIEKNVNNVMMRNCLVKETEYLLIESGIKNVISVFFGGGTPNLAEPETIQAVLRTILNHANVSNETEITMEVNPFKKCPHRLEDYKNVGINRVSVGVQALSDRSLQELGRDHSVEDALGTLREAIILFPNRTSVDILFGLPNQSLECWNETLEMLIPLLDDHVSVYQLTLERGTKLFKMYEQGLISIPDENVISDMFNLASFKLRSSGFHQYEISNFSRSTEACSIHNQAYWFGKQYIGIGPGAHSRFVPKTLYEPRGMREARIQTLEPVPWMKEVQAVGHGTRLMRKQTKREVLEEVLSTGLRTAEGVTNRIWKDLYPQGITALCEHFSESPTTKWLFQNGYLTSTSGCIRATWKGWKVLDHILPYLLIELNRVLSGKGL</sequence>
<comment type="similarity">
    <text evidence="1">Belongs to the anaerobic coproporphyrinogen-III oxidase family. HemW subfamily.</text>
</comment>
<dbReference type="GO" id="GO:0005739">
    <property type="term" value="C:mitochondrion"/>
    <property type="evidence" value="ECO:0007669"/>
    <property type="project" value="TreeGrafter"/>
</dbReference>
<dbReference type="Pfam" id="PF04055">
    <property type="entry name" value="Radical_SAM"/>
    <property type="match status" value="1"/>
</dbReference>
<evidence type="ECO:0000256" key="2">
    <source>
        <dbReference type="ARBA" id="ARBA00014678"/>
    </source>
</evidence>
<dbReference type="SFLD" id="SFLDF00288">
    <property type="entry name" value="HemN-like__clustered_with_nucl"/>
    <property type="match status" value="1"/>
</dbReference>